<sequence>MAGHQAPRQLHPDQPAHGLPRRGRRPEWPGRQPVTRARGFTLLEVLVALTLTSLLVVALFGGFRAGIRSWHTVERHTAQVEEPRQLNSLLYRHLGQMVPAAFGDREDGGHEAAFFGEAQRVRYVAPLAMSANGLPYVFELTSNQQGRPGVWVRFGPYQEGKSAEAVLADAEYQQVSKTLGVTFAYYGAGDDFSQIERWTDTYKSDQLPRLVSLRIAGSDRAWPAMTFAVTQVGKPRD</sequence>
<keyword evidence="2" id="KW-0812">Transmembrane</keyword>
<evidence type="ECO:0000313" key="3">
    <source>
        <dbReference type="EMBL" id="TRX74084.1"/>
    </source>
</evidence>
<keyword evidence="2" id="KW-0472">Membrane</keyword>
<evidence type="ECO:0000313" key="4">
    <source>
        <dbReference type="Proteomes" id="UP000315235"/>
    </source>
</evidence>
<dbReference type="NCBIfam" id="TIGR02532">
    <property type="entry name" value="IV_pilin_GFxxxE"/>
    <property type="match status" value="1"/>
</dbReference>
<dbReference type="Pfam" id="PF07963">
    <property type="entry name" value="N_methyl"/>
    <property type="match status" value="1"/>
</dbReference>
<reference evidence="3 4" key="1">
    <citation type="submission" date="2019-07" db="EMBL/GenBank/DDBJ databases">
        <title>Pseudomonas mangiferae sp. nov., isolated from bark of mango tree in Thailand.</title>
        <authorList>
            <person name="Srisuk N."/>
            <person name="Anurat P."/>
        </authorList>
    </citation>
    <scope>NUCLEOTIDE SEQUENCE [LARGE SCALE GENOMIC DNA]</scope>
    <source>
        <strain evidence="3 4">DMKU_BBB3-04</strain>
    </source>
</reference>
<dbReference type="Proteomes" id="UP000315235">
    <property type="component" value="Unassembled WGS sequence"/>
</dbReference>
<dbReference type="OrthoDB" id="5801210at2"/>
<proteinExistence type="predicted"/>
<feature type="region of interest" description="Disordered" evidence="1">
    <location>
        <begin position="1"/>
        <end position="32"/>
    </location>
</feature>
<dbReference type="AlphaFoldDB" id="A0A553GX60"/>
<dbReference type="InterPro" id="IPR012902">
    <property type="entry name" value="N_methyl_site"/>
</dbReference>
<name>A0A553GX60_9PSED</name>
<gene>
    <name evidence="3" type="ORF">FM069_15180</name>
</gene>
<dbReference type="PROSITE" id="PS00409">
    <property type="entry name" value="PROKAR_NTER_METHYL"/>
    <property type="match status" value="1"/>
</dbReference>
<evidence type="ECO:0000256" key="2">
    <source>
        <dbReference type="SAM" id="Phobius"/>
    </source>
</evidence>
<keyword evidence="2" id="KW-1133">Transmembrane helix</keyword>
<keyword evidence="4" id="KW-1185">Reference proteome</keyword>
<comment type="caution">
    <text evidence="3">The sequence shown here is derived from an EMBL/GenBank/DDBJ whole genome shotgun (WGS) entry which is preliminary data.</text>
</comment>
<protein>
    <submittedName>
        <fullName evidence="3">Prepilin-type N-terminal cleavage/methylation domain-containing protein</fullName>
    </submittedName>
</protein>
<organism evidence="3 4">
    <name type="scientific">Pseudomonas mangiferae</name>
    <dbReference type="NCBI Taxonomy" id="2593654"/>
    <lineage>
        <taxon>Bacteria</taxon>
        <taxon>Pseudomonadati</taxon>
        <taxon>Pseudomonadota</taxon>
        <taxon>Gammaproteobacteria</taxon>
        <taxon>Pseudomonadales</taxon>
        <taxon>Pseudomonadaceae</taxon>
        <taxon>Pseudomonas</taxon>
    </lineage>
</organism>
<evidence type="ECO:0000256" key="1">
    <source>
        <dbReference type="SAM" id="MobiDB-lite"/>
    </source>
</evidence>
<accession>A0A553GX60</accession>
<feature type="transmembrane region" description="Helical" evidence="2">
    <location>
        <begin position="45"/>
        <end position="67"/>
    </location>
</feature>
<dbReference type="EMBL" id="VJOY01000010">
    <property type="protein sequence ID" value="TRX74084.1"/>
    <property type="molecule type" value="Genomic_DNA"/>
</dbReference>